<dbReference type="InterPro" id="IPR035396">
    <property type="entry name" value="Bac_rhamnosid6H"/>
</dbReference>
<evidence type="ECO:0000259" key="6">
    <source>
        <dbReference type="Pfam" id="PF17389"/>
    </source>
</evidence>
<sequence length="836" mass="90813">MIGLTALTVDHRRDPVGVGARPRFGWQVTGAGPGTTQQGWRISVADGSGAVVWATSADDDTCVDIAYGGSPLESLRRYSWRVDVRTSDGETSGSGTFVTGVVDGQWHGTQWVGAPHPSAVAPIVRGVFDIDEPVLEAYAVVAAGGLAVVELDGDPLDGSVLGPGFTDYDIVSQYTVTDVTSRLTPGRHVVTAELGRGFYGMRGRNTWNWERAPWHDDPCVRLLVAVRTERGMQVIGSDESWRVTDGPTRSDDLYAGEDFDARLVVAGSADAAFDDTNWSRVRIAAGPRGVPEPQRQPPIVVAERLDPTEVTQLSPGRWVVAFERVIAGWVEVEADGGSGETIELRFGETLQADGAPNCVDEKGYFDGRFQTDKVTLADGPVHWHPRFTWHGFRYVEVRAARLPRLRAAVVHTEAPRTGRFSSSEPLLDTVHELTVRTILNNLHGIPTDTPKYEKNGWTGDGMVGARMMLQNLDTHALLAKWSDDIAQSRHGRGAPQVIAPHGGWSMDWSPAPTWHAALLLVPWEIHMQTGDTEVLRSIWPDARDYLRFELDRCPGGIATTTLGDWVAPDTDAGGGNPSEDSRIAATAFLVAMCDTAARIAGTLGEDAEEWRAAASVSRAAFVDAFWDDGAAEVRGQGDDGYRQAHAVLALAYDLLPPAARARAAARLAEDVVERDHHLWTGALATPHLLPVLTRHGHGEVALAVALQTTYPGWGYWVTQGATSLWEHWKPESRSRGHYFLGTLDDWLYGDVAGLRPLSPGWRRALVSPGLLDTSLQSADAAVRTPYGMLSARWRRDEDGVVELTCEVPVGVTAEVELGTGRVGVGAGTHRFRHQVE</sequence>
<dbReference type="GO" id="GO:0016787">
    <property type="term" value="F:hydrolase activity"/>
    <property type="evidence" value="ECO:0007669"/>
    <property type="project" value="UniProtKB-KW"/>
</dbReference>
<dbReference type="InterPro" id="IPR008928">
    <property type="entry name" value="6-hairpin_glycosidase_sf"/>
</dbReference>
<feature type="domain" description="Alpha-L-rhamnosidase concanavalin-like" evidence="4">
    <location>
        <begin position="312"/>
        <end position="400"/>
    </location>
</feature>
<dbReference type="Gene3D" id="2.60.420.10">
    <property type="entry name" value="Maltose phosphorylase, domain 3"/>
    <property type="match status" value="1"/>
</dbReference>
<accession>A0ABU3GB39</accession>
<dbReference type="InterPro" id="IPR008902">
    <property type="entry name" value="Rhamnosid_concanavalin"/>
</dbReference>
<evidence type="ECO:0000313" key="9">
    <source>
        <dbReference type="Proteomes" id="UP001251849"/>
    </source>
</evidence>
<dbReference type="Gene3D" id="2.60.40.10">
    <property type="entry name" value="Immunoglobulins"/>
    <property type="match status" value="1"/>
</dbReference>
<name>A0ABU3GB39_9MICO</name>
<evidence type="ECO:0000256" key="1">
    <source>
        <dbReference type="ARBA" id="ARBA00001445"/>
    </source>
</evidence>
<dbReference type="Pfam" id="PF08531">
    <property type="entry name" value="Bac_rhamnosid_N"/>
    <property type="match status" value="1"/>
</dbReference>
<dbReference type="PANTHER" id="PTHR33307">
    <property type="entry name" value="ALPHA-RHAMNOSIDASE (EUROFUNG)"/>
    <property type="match status" value="1"/>
</dbReference>
<dbReference type="Gene3D" id="2.60.120.260">
    <property type="entry name" value="Galactose-binding domain-like"/>
    <property type="match status" value="2"/>
</dbReference>
<dbReference type="Pfam" id="PF25788">
    <property type="entry name" value="Ig_Rha78A_N"/>
    <property type="match status" value="1"/>
</dbReference>
<dbReference type="SUPFAM" id="SSF48208">
    <property type="entry name" value="Six-hairpin glycosidases"/>
    <property type="match status" value="1"/>
</dbReference>
<evidence type="ECO:0000313" key="8">
    <source>
        <dbReference type="EMBL" id="MDT3316262.1"/>
    </source>
</evidence>
<dbReference type="EC" id="3.2.1.40" evidence="2"/>
<comment type="caution">
    <text evidence="8">The sequence shown here is derived from an EMBL/GenBank/DDBJ whole genome shotgun (WGS) entry which is preliminary data.</text>
</comment>
<keyword evidence="9" id="KW-1185">Reference proteome</keyword>
<gene>
    <name evidence="8" type="ORF">Q9S71_05445</name>
</gene>
<proteinExistence type="predicted"/>
<dbReference type="PANTHER" id="PTHR33307:SF6">
    <property type="entry name" value="ALPHA-RHAMNOSIDASE (EUROFUNG)-RELATED"/>
    <property type="match status" value="1"/>
</dbReference>
<organism evidence="8 9">
    <name type="scientific">Microbacterium gawkjiense</name>
    <dbReference type="NCBI Taxonomy" id="3067309"/>
    <lineage>
        <taxon>Bacteria</taxon>
        <taxon>Bacillati</taxon>
        <taxon>Actinomycetota</taxon>
        <taxon>Actinomycetes</taxon>
        <taxon>Micrococcales</taxon>
        <taxon>Microbacteriaceae</taxon>
        <taxon>Microbacterium</taxon>
    </lineage>
</organism>
<dbReference type="RefSeq" id="WP_311861029.1">
    <property type="nucleotide sequence ID" value="NZ_JAUZVV010000001.1"/>
</dbReference>
<feature type="domain" description="Alpha-L-rhamnosidase six-hairpin glycosidase" evidence="6">
    <location>
        <begin position="416"/>
        <end position="750"/>
    </location>
</feature>
<keyword evidence="3 8" id="KW-0378">Hydrolase</keyword>
<evidence type="ECO:0000259" key="7">
    <source>
        <dbReference type="Pfam" id="PF17390"/>
    </source>
</evidence>
<dbReference type="Proteomes" id="UP001251849">
    <property type="component" value="Unassembled WGS sequence"/>
</dbReference>
<dbReference type="EMBL" id="JAUZVV010000001">
    <property type="protein sequence ID" value="MDT3316262.1"/>
    <property type="molecule type" value="Genomic_DNA"/>
</dbReference>
<comment type="catalytic activity">
    <reaction evidence="1">
        <text>Hydrolysis of terminal non-reducing alpha-L-rhamnose residues in alpha-L-rhamnosides.</text>
        <dbReference type="EC" id="3.2.1.40"/>
    </reaction>
</comment>
<dbReference type="InterPro" id="IPR035398">
    <property type="entry name" value="Bac_rhamnosid_C"/>
</dbReference>
<evidence type="ECO:0000256" key="2">
    <source>
        <dbReference type="ARBA" id="ARBA00012652"/>
    </source>
</evidence>
<feature type="domain" description="Bacterial alpha-L-rhamnosidase N-terminal" evidence="5">
    <location>
        <begin position="134"/>
        <end position="302"/>
    </location>
</feature>
<evidence type="ECO:0000259" key="4">
    <source>
        <dbReference type="Pfam" id="PF05592"/>
    </source>
</evidence>
<dbReference type="Pfam" id="PF05592">
    <property type="entry name" value="Bac_rhamnosid"/>
    <property type="match status" value="1"/>
</dbReference>
<evidence type="ECO:0000256" key="3">
    <source>
        <dbReference type="ARBA" id="ARBA00022801"/>
    </source>
</evidence>
<dbReference type="InterPro" id="IPR016007">
    <property type="entry name" value="Alpha_rhamnosid"/>
</dbReference>
<dbReference type="Pfam" id="PF17389">
    <property type="entry name" value="Bac_rhamnosid6H"/>
    <property type="match status" value="1"/>
</dbReference>
<feature type="domain" description="Alpha-L-rhamnosidase C-terminal" evidence="7">
    <location>
        <begin position="753"/>
        <end position="829"/>
    </location>
</feature>
<evidence type="ECO:0000259" key="5">
    <source>
        <dbReference type="Pfam" id="PF08531"/>
    </source>
</evidence>
<reference evidence="8 9" key="1">
    <citation type="submission" date="2023-08" db="EMBL/GenBank/DDBJ databases">
        <title>Microbacterium aquilitoris sp. nov. and Microbacterium gwkjibeachense sp. nov., isolated from beach.</title>
        <authorList>
            <person name="Lee S.D."/>
            <person name="Yang H."/>
            <person name="Kim I."/>
        </authorList>
    </citation>
    <scope>NUCLEOTIDE SEQUENCE [LARGE SCALE GENOMIC DNA]</scope>
    <source>
        <strain evidence="8 9">KSW4-11</strain>
    </source>
</reference>
<dbReference type="InterPro" id="IPR013737">
    <property type="entry name" value="Bac_rhamnosid_N"/>
</dbReference>
<dbReference type="Pfam" id="PF17390">
    <property type="entry name" value="Bac_rhamnosid_C"/>
    <property type="match status" value="1"/>
</dbReference>
<dbReference type="Gene3D" id="1.50.10.10">
    <property type="match status" value="1"/>
</dbReference>
<protein>
    <recommendedName>
        <fullName evidence="2">alpha-L-rhamnosidase</fullName>
        <ecNumber evidence="2">3.2.1.40</ecNumber>
    </recommendedName>
</protein>
<dbReference type="InterPro" id="IPR012341">
    <property type="entry name" value="6hp_glycosidase-like_sf"/>
</dbReference>
<dbReference type="InterPro" id="IPR013783">
    <property type="entry name" value="Ig-like_fold"/>
</dbReference>